<keyword evidence="3" id="KW-1185">Reference proteome</keyword>
<evidence type="ECO:0000259" key="1">
    <source>
        <dbReference type="Pfam" id="PF01636"/>
    </source>
</evidence>
<dbReference type="GeneID" id="31007069"/>
<name>A0A225AT83_TALAT</name>
<dbReference type="PANTHER" id="PTHR21310">
    <property type="entry name" value="AMINOGLYCOSIDE PHOSPHOTRANSFERASE-RELATED-RELATED"/>
    <property type="match status" value="1"/>
</dbReference>
<gene>
    <name evidence="2" type="ORF">UA08_07313</name>
</gene>
<dbReference type="InterPro" id="IPR002575">
    <property type="entry name" value="Aminoglycoside_PTrfase"/>
</dbReference>
<dbReference type="RefSeq" id="XP_020117746.1">
    <property type="nucleotide sequence ID" value="XM_020262241.1"/>
</dbReference>
<dbReference type="EMBL" id="LFMY01000011">
    <property type="protein sequence ID" value="OKL57625.1"/>
    <property type="molecule type" value="Genomic_DNA"/>
</dbReference>
<dbReference type="Gene3D" id="3.90.1200.10">
    <property type="match status" value="1"/>
</dbReference>
<dbReference type="OrthoDB" id="428260at2759"/>
<dbReference type="InterPro" id="IPR051678">
    <property type="entry name" value="AGP_Transferase"/>
</dbReference>
<dbReference type="PANTHER" id="PTHR21310:SF15">
    <property type="entry name" value="AMINOGLYCOSIDE PHOSPHOTRANSFERASE DOMAIN-CONTAINING PROTEIN"/>
    <property type="match status" value="1"/>
</dbReference>
<sequence>MGGAEEYLPAPFKPEEIQALLDTISLGRPTSINSLKASAAFHAIYILTYEAKNLPAGLKTLYDTSSPFIDLVLRISGDHVPAIKTENEAATLSWISQHTSIPVPSVICYDTTTNNPLNREYIVLTRSPGVTLSDVYDSLTQEQLDDICRQLLKFLAEIHQHSFAQIGGLMHSPTNPENIISGPILDEHFWFTPDVKRYFTTTDETFETLNIRGPFTSYTNFTIALMEKYIHAASVQKDLTFMRQHLPRLRAFCNILPTFAAQLDRTRIRLAHKDLHFANMLYDPSSNRITGILDWEFASTVPFQIWDPVRAFLWNAKPGDESYTEKYRLRDRFAEICREEDAMFLVNDAKFTSDIQEKMHNVSNMMRIIVTLIPRGQFVDRAPEFVKTLLENLEAFGV</sequence>
<organism evidence="2 3">
    <name type="scientific">Talaromyces atroroseus</name>
    <dbReference type="NCBI Taxonomy" id="1441469"/>
    <lineage>
        <taxon>Eukaryota</taxon>
        <taxon>Fungi</taxon>
        <taxon>Dikarya</taxon>
        <taxon>Ascomycota</taxon>
        <taxon>Pezizomycotina</taxon>
        <taxon>Eurotiomycetes</taxon>
        <taxon>Eurotiomycetidae</taxon>
        <taxon>Eurotiales</taxon>
        <taxon>Trichocomaceae</taxon>
        <taxon>Talaromyces</taxon>
        <taxon>Talaromyces sect. Trachyspermi</taxon>
    </lineage>
</organism>
<dbReference type="Pfam" id="PF01636">
    <property type="entry name" value="APH"/>
    <property type="match status" value="1"/>
</dbReference>
<dbReference type="InterPro" id="IPR011009">
    <property type="entry name" value="Kinase-like_dom_sf"/>
</dbReference>
<comment type="caution">
    <text evidence="2">The sequence shown here is derived from an EMBL/GenBank/DDBJ whole genome shotgun (WGS) entry which is preliminary data.</text>
</comment>
<dbReference type="STRING" id="1441469.A0A225AT83"/>
<proteinExistence type="predicted"/>
<dbReference type="Proteomes" id="UP000214365">
    <property type="component" value="Unassembled WGS sequence"/>
</dbReference>
<accession>A0A225AT83</accession>
<evidence type="ECO:0000313" key="3">
    <source>
        <dbReference type="Proteomes" id="UP000214365"/>
    </source>
</evidence>
<evidence type="ECO:0000313" key="2">
    <source>
        <dbReference type="EMBL" id="OKL57625.1"/>
    </source>
</evidence>
<dbReference type="SUPFAM" id="SSF56112">
    <property type="entry name" value="Protein kinase-like (PK-like)"/>
    <property type="match status" value="1"/>
</dbReference>
<protein>
    <recommendedName>
        <fullName evidence="1">Aminoglycoside phosphotransferase domain-containing protein</fullName>
    </recommendedName>
</protein>
<dbReference type="AlphaFoldDB" id="A0A225AT83"/>
<reference evidence="2 3" key="1">
    <citation type="submission" date="2015-06" db="EMBL/GenBank/DDBJ databases">
        <title>Talaromyces atroroseus IBT 11181 draft genome.</title>
        <authorList>
            <person name="Rasmussen K.B."/>
            <person name="Rasmussen S."/>
            <person name="Petersen B."/>
            <person name="Sicheritz-Ponten T."/>
            <person name="Mortensen U.H."/>
            <person name="Thrane U."/>
        </authorList>
    </citation>
    <scope>NUCLEOTIDE SEQUENCE [LARGE SCALE GENOMIC DNA]</scope>
    <source>
        <strain evidence="2 3">IBT 11181</strain>
    </source>
</reference>
<feature type="domain" description="Aminoglycoside phosphotransferase" evidence="1">
    <location>
        <begin position="70"/>
        <end position="300"/>
    </location>
</feature>